<name>A0A0M0K1E2_9EUKA</name>
<gene>
    <name evidence="1" type="ORF">Ctob_009470</name>
</gene>
<reference evidence="2" key="1">
    <citation type="journal article" date="2015" name="PLoS Genet.">
        <title>Genome Sequence and Transcriptome Analyses of Chrysochromulina tobin: Metabolic Tools for Enhanced Algal Fitness in the Prominent Order Prymnesiales (Haptophyceae).</title>
        <authorList>
            <person name="Hovde B.T."/>
            <person name="Deodato C.R."/>
            <person name="Hunsperger H.M."/>
            <person name="Ryken S.A."/>
            <person name="Yost W."/>
            <person name="Jha R.K."/>
            <person name="Patterson J."/>
            <person name="Monnat R.J. Jr."/>
            <person name="Barlow S.B."/>
            <person name="Starkenburg S.R."/>
            <person name="Cattolico R.A."/>
        </authorList>
    </citation>
    <scope>NUCLEOTIDE SEQUENCE</scope>
    <source>
        <strain evidence="2">CCMP291</strain>
    </source>
</reference>
<accession>A0A0M0K1E2</accession>
<dbReference type="AlphaFoldDB" id="A0A0M0K1E2"/>
<proteinExistence type="predicted"/>
<dbReference type="EMBL" id="JWZX01001826">
    <property type="protein sequence ID" value="KOO32208.1"/>
    <property type="molecule type" value="Genomic_DNA"/>
</dbReference>
<organism evidence="1 2">
    <name type="scientific">Chrysochromulina tobinii</name>
    <dbReference type="NCBI Taxonomy" id="1460289"/>
    <lineage>
        <taxon>Eukaryota</taxon>
        <taxon>Haptista</taxon>
        <taxon>Haptophyta</taxon>
        <taxon>Prymnesiophyceae</taxon>
        <taxon>Prymnesiales</taxon>
        <taxon>Chrysochromulinaceae</taxon>
        <taxon>Chrysochromulina</taxon>
    </lineage>
</organism>
<protein>
    <submittedName>
        <fullName evidence="1">Uncharacterized protein</fullName>
    </submittedName>
</protein>
<comment type="caution">
    <text evidence="1">The sequence shown here is derived from an EMBL/GenBank/DDBJ whole genome shotgun (WGS) entry which is preliminary data.</text>
</comment>
<evidence type="ECO:0000313" key="2">
    <source>
        <dbReference type="Proteomes" id="UP000037460"/>
    </source>
</evidence>
<sequence length="322" mass="33712">MASSSSCCAAPSSPIGLSSTSFQSFNLSKMAAQAQSSCGLYRFAIGSCRHSSGERRRHRGHLGRCADVGLGVRLEDALEQVGEPGALGVHLLGLELGEAPAGNFAHLIGKAGQLAVDDVGGLDLAAHDVRREHLRREPRFEDAAVAIGLVLAVASHLVHLIEREVKAEGELAHQACGDARDLGRVELEPPGLGHRHLDGHRGRLPVLGLRLLIPLLVQLLRVVDDEGGVTGRDAHALDADSGGEPHHSRMVSVVCELLAVELHELAHRYGLGLDQLDVLRGGVVGGLGLDGVIVVIAHHVGGGGRVLLEGMRLHLGGAAFVA</sequence>
<evidence type="ECO:0000313" key="1">
    <source>
        <dbReference type="EMBL" id="KOO32208.1"/>
    </source>
</evidence>
<keyword evidence="2" id="KW-1185">Reference proteome</keyword>
<dbReference type="Proteomes" id="UP000037460">
    <property type="component" value="Unassembled WGS sequence"/>
</dbReference>